<feature type="signal peptide" evidence="1">
    <location>
        <begin position="1"/>
        <end position="24"/>
    </location>
</feature>
<reference evidence="3" key="1">
    <citation type="submission" date="2017-02" db="EMBL/GenBank/DDBJ databases">
        <authorList>
            <person name="Varghese N."/>
            <person name="Submissions S."/>
        </authorList>
    </citation>
    <scope>NUCLEOTIDE SEQUENCE [LARGE SCALE GENOMIC DNA]</scope>
    <source>
        <strain evidence="3">ATCC 51356</strain>
    </source>
</reference>
<evidence type="ECO:0000256" key="1">
    <source>
        <dbReference type="SAM" id="SignalP"/>
    </source>
</evidence>
<organism evidence="2 3">
    <name type="scientific">Porphyromonas circumdentaria</name>
    <dbReference type="NCBI Taxonomy" id="29524"/>
    <lineage>
        <taxon>Bacteria</taxon>
        <taxon>Pseudomonadati</taxon>
        <taxon>Bacteroidota</taxon>
        <taxon>Bacteroidia</taxon>
        <taxon>Bacteroidales</taxon>
        <taxon>Porphyromonadaceae</taxon>
        <taxon>Porphyromonas</taxon>
    </lineage>
</organism>
<accession>A0A1T4PAX1</accession>
<evidence type="ECO:0000313" key="2">
    <source>
        <dbReference type="EMBL" id="SJZ88705.1"/>
    </source>
</evidence>
<keyword evidence="1" id="KW-0732">Signal</keyword>
<sequence length="362" mass="40900">MKKYILKTLITVLFLGFSCSIATAQEQDKERIVLLKERCEIPVNYLYRMPIKEYSPKMVEHVAGKNRYVIRYKSDNESVVRSNGNTFIAKSVGTAQVTMNAYKAVPGTTDQADLNSPLGQATFTVEVKQDVPFVMAPVDIPWGHSREAATAILEQHGLKHFTSTYWDMHPNVPEESRVGLEAYLSDNLDFPVSLLMFNSKNQLYRKTLIASSWERVKIPKICAVWKWLKEHGFEDKGIDTNTNMWKMYQASTKTNVTVGYLAFQSTLYMYVDFLYEDAIVDSVEKIAGNPDITPEISQRGRDLTLRHPHNSEGSVVVYNTTGERVGEEKLVNGECELKNLPSGLLFITASGAKTVKVMIPHL</sequence>
<keyword evidence="3" id="KW-1185">Reference proteome</keyword>
<dbReference type="RefSeq" id="WP_078737295.1">
    <property type="nucleotide sequence ID" value="NZ_FUXE01000015.1"/>
</dbReference>
<gene>
    <name evidence="2" type="ORF">SAMN02745171_01391</name>
</gene>
<dbReference type="Proteomes" id="UP000190121">
    <property type="component" value="Unassembled WGS sequence"/>
</dbReference>
<dbReference type="AlphaFoldDB" id="A0A1T4PAX1"/>
<evidence type="ECO:0000313" key="3">
    <source>
        <dbReference type="Proteomes" id="UP000190121"/>
    </source>
</evidence>
<protein>
    <recommendedName>
        <fullName evidence="4">Por secretion system C-terminal sorting domain-containing protein</fullName>
    </recommendedName>
</protein>
<dbReference type="PROSITE" id="PS51257">
    <property type="entry name" value="PROKAR_LIPOPROTEIN"/>
    <property type="match status" value="1"/>
</dbReference>
<evidence type="ECO:0008006" key="4">
    <source>
        <dbReference type="Google" id="ProtNLM"/>
    </source>
</evidence>
<dbReference type="EMBL" id="FUXE01000015">
    <property type="protein sequence ID" value="SJZ88705.1"/>
    <property type="molecule type" value="Genomic_DNA"/>
</dbReference>
<feature type="chain" id="PRO_5012278542" description="Por secretion system C-terminal sorting domain-containing protein" evidence="1">
    <location>
        <begin position="25"/>
        <end position="362"/>
    </location>
</feature>
<proteinExistence type="predicted"/>
<name>A0A1T4PAX1_9PORP</name>
<dbReference type="OrthoDB" id="1062841at2"/>